<feature type="domain" description="NAD glycohydrolase translocation F5/8 type C" evidence="1">
    <location>
        <begin position="16"/>
        <end position="88"/>
    </location>
</feature>
<sequence length="94" mass="10903">MEGSVIASDTLSPVSFYDVTNLFDSRYEYAWASDDRKGKGDAVTLDFRFNERQRITKIKIWNGYQRSDQHCYSNGRLKEATLTITNPTSTRIQR</sequence>
<dbReference type="Gene3D" id="2.60.120.260">
    <property type="entry name" value="Galactose-binding domain-like"/>
    <property type="match status" value="1"/>
</dbReference>
<organism evidence="2 3">
    <name type="scientific">Leptospira weilii serovar Topaz str. LT2116</name>
    <dbReference type="NCBI Taxonomy" id="1088540"/>
    <lineage>
        <taxon>Bacteria</taxon>
        <taxon>Pseudomonadati</taxon>
        <taxon>Spirochaetota</taxon>
        <taxon>Spirochaetia</taxon>
        <taxon>Leptospirales</taxon>
        <taxon>Leptospiraceae</taxon>
        <taxon>Leptospira</taxon>
    </lineage>
</organism>
<dbReference type="Pfam" id="PF25302">
    <property type="entry name" value="NADase_transloc"/>
    <property type="match status" value="1"/>
</dbReference>
<gene>
    <name evidence="2" type="ORF">LEP1GSC188_1853</name>
</gene>
<dbReference type="AlphaFoldDB" id="M3FHE7"/>
<evidence type="ECO:0000259" key="1">
    <source>
        <dbReference type="Pfam" id="PF25302"/>
    </source>
</evidence>
<comment type="caution">
    <text evidence="2">The sequence shown here is derived from an EMBL/GenBank/DDBJ whole genome shotgun (WGS) entry which is preliminary data.</text>
</comment>
<proteinExistence type="predicted"/>
<name>M3FHE7_9LEPT</name>
<accession>M3FHE7</accession>
<evidence type="ECO:0000313" key="2">
    <source>
        <dbReference type="EMBL" id="EMF79882.1"/>
    </source>
</evidence>
<protein>
    <recommendedName>
        <fullName evidence="1">NAD glycohydrolase translocation F5/8 type C domain-containing protein</fullName>
    </recommendedName>
</protein>
<reference evidence="2 3" key="1">
    <citation type="submission" date="2013-01" db="EMBL/GenBank/DDBJ databases">
        <authorList>
            <person name="Harkins D.M."/>
            <person name="Durkin A.S."/>
            <person name="Brinkac L.M."/>
            <person name="Haft D.H."/>
            <person name="Selengut J.D."/>
            <person name="Sanka R."/>
            <person name="DePew J."/>
            <person name="Purushe J."/>
            <person name="Tulsiani S.M."/>
            <person name="Graham G.C."/>
            <person name="Burns M.-A."/>
            <person name="Dohnt M.F."/>
            <person name="Smythe L.D."/>
            <person name="McKay D.B."/>
            <person name="Craig S.B."/>
            <person name="Vinetz J.M."/>
            <person name="Sutton G.G."/>
            <person name="Nierman W.C."/>
            <person name="Fouts D.E."/>
        </authorList>
    </citation>
    <scope>NUCLEOTIDE SEQUENCE [LARGE SCALE GENOMIC DNA]</scope>
    <source>
        <strain evidence="2 3">LT2116</strain>
    </source>
</reference>
<dbReference type="EMBL" id="AHOR02000075">
    <property type="protein sequence ID" value="EMF79882.1"/>
    <property type="molecule type" value="Genomic_DNA"/>
</dbReference>
<dbReference type="Proteomes" id="UP000011770">
    <property type="component" value="Unassembled WGS sequence"/>
</dbReference>
<evidence type="ECO:0000313" key="3">
    <source>
        <dbReference type="Proteomes" id="UP000011770"/>
    </source>
</evidence>
<dbReference type="InterPro" id="IPR057561">
    <property type="entry name" value="NADase_transloc"/>
</dbReference>
<dbReference type="NCBIfam" id="NF047619">
    <property type="entry name" value="NADase_discoid"/>
    <property type="match status" value="1"/>
</dbReference>